<dbReference type="EMBL" id="LXQA011026116">
    <property type="protein sequence ID" value="MCI81724.1"/>
    <property type="molecule type" value="Genomic_DNA"/>
</dbReference>
<feature type="non-terminal residue" evidence="2">
    <location>
        <position position="1"/>
    </location>
</feature>
<evidence type="ECO:0000256" key="1">
    <source>
        <dbReference type="SAM" id="MobiDB-lite"/>
    </source>
</evidence>
<keyword evidence="3" id="KW-1185">Reference proteome</keyword>
<feature type="compositionally biased region" description="Basic and acidic residues" evidence="1">
    <location>
        <begin position="30"/>
        <end position="42"/>
    </location>
</feature>
<evidence type="ECO:0000313" key="2">
    <source>
        <dbReference type="EMBL" id="MCI81724.1"/>
    </source>
</evidence>
<proteinExistence type="predicted"/>
<name>A0A392V089_9FABA</name>
<dbReference type="Proteomes" id="UP000265520">
    <property type="component" value="Unassembled WGS sequence"/>
</dbReference>
<organism evidence="2 3">
    <name type="scientific">Trifolium medium</name>
    <dbReference type="NCBI Taxonomy" id="97028"/>
    <lineage>
        <taxon>Eukaryota</taxon>
        <taxon>Viridiplantae</taxon>
        <taxon>Streptophyta</taxon>
        <taxon>Embryophyta</taxon>
        <taxon>Tracheophyta</taxon>
        <taxon>Spermatophyta</taxon>
        <taxon>Magnoliopsida</taxon>
        <taxon>eudicotyledons</taxon>
        <taxon>Gunneridae</taxon>
        <taxon>Pentapetalae</taxon>
        <taxon>rosids</taxon>
        <taxon>fabids</taxon>
        <taxon>Fabales</taxon>
        <taxon>Fabaceae</taxon>
        <taxon>Papilionoideae</taxon>
        <taxon>50 kb inversion clade</taxon>
        <taxon>NPAAA clade</taxon>
        <taxon>Hologalegina</taxon>
        <taxon>IRL clade</taxon>
        <taxon>Trifolieae</taxon>
        <taxon>Trifolium</taxon>
    </lineage>
</organism>
<comment type="caution">
    <text evidence="2">The sequence shown here is derived from an EMBL/GenBank/DDBJ whole genome shotgun (WGS) entry which is preliminary data.</text>
</comment>
<reference evidence="2 3" key="1">
    <citation type="journal article" date="2018" name="Front. Plant Sci.">
        <title>Red Clover (Trifolium pratense) and Zigzag Clover (T. medium) - A Picture of Genomic Similarities and Differences.</title>
        <authorList>
            <person name="Dluhosova J."/>
            <person name="Istvanek J."/>
            <person name="Nedelnik J."/>
            <person name="Repkova J."/>
        </authorList>
    </citation>
    <scope>NUCLEOTIDE SEQUENCE [LARGE SCALE GENOMIC DNA]</scope>
    <source>
        <strain evidence="3">cv. 10/8</strain>
        <tissue evidence="2">Leaf</tissue>
    </source>
</reference>
<accession>A0A392V089</accession>
<evidence type="ECO:0000313" key="3">
    <source>
        <dbReference type="Proteomes" id="UP000265520"/>
    </source>
</evidence>
<dbReference type="AlphaFoldDB" id="A0A392V089"/>
<protein>
    <submittedName>
        <fullName evidence="2">Uncharacterized protein</fullName>
    </submittedName>
</protein>
<feature type="region of interest" description="Disordered" evidence="1">
    <location>
        <begin position="1"/>
        <end position="42"/>
    </location>
</feature>
<sequence>ARWDQVPKASTGQAAPRHKQIVQVSQGPWSRDRGVHPSEGCH</sequence>